<proteinExistence type="predicted"/>
<dbReference type="Proteomes" id="UP001499993">
    <property type="component" value="Unassembled WGS sequence"/>
</dbReference>
<reference evidence="3" key="1">
    <citation type="journal article" date="2019" name="Int. J. Syst. Evol. Microbiol.">
        <title>The Global Catalogue of Microorganisms (GCM) 10K type strain sequencing project: providing services to taxonomists for standard genome sequencing and annotation.</title>
        <authorList>
            <consortium name="The Broad Institute Genomics Platform"/>
            <consortium name="The Broad Institute Genome Sequencing Center for Infectious Disease"/>
            <person name="Wu L."/>
            <person name="Ma J."/>
        </authorList>
    </citation>
    <scope>NUCLEOTIDE SEQUENCE [LARGE SCALE GENOMIC DNA]</scope>
    <source>
        <strain evidence="3">JCM 18123</strain>
    </source>
</reference>
<keyword evidence="3" id="KW-1185">Reference proteome</keyword>
<protein>
    <submittedName>
        <fullName evidence="2">Uncharacterized protein</fullName>
    </submittedName>
</protein>
<comment type="caution">
    <text evidence="2">The sequence shown here is derived from an EMBL/GenBank/DDBJ whole genome shotgun (WGS) entry which is preliminary data.</text>
</comment>
<evidence type="ECO:0000313" key="2">
    <source>
        <dbReference type="EMBL" id="GAA4944480.1"/>
    </source>
</evidence>
<evidence type="ECO:0000313" key="3">
    <source>
        <dbReference type="Proteomes" id="UP001499993"/>
    </source>
</evidence>
<dbReference type="EMBL" id="BAABIK010000015">
    <property type="protein sequence ID" value="GAA4944480.1"/>
    <property type="molecule type" value="Genomic_DNA"/>
</dbReference>
<accession>A0ABP9GPT5</accession>
<dbReference type="RefSeq" id="WP_345557017.1">
    <property type="nucleotide sequence ID" value="NZ_BAABIK010000015.1"/>
</dbReference>
<organism evidence="2 3">
    <name type="scientific">Streptomonospora halophila</name>
    <dbReference type="NCBI Taxonomy" id="427369"/>
    <lineage>
        <taxon>Bacteria</taxon>
        <taxon>Bacillati</taxon>
        <taxon>Actinomycetota</taxon>
        <taxon>Actinomycetes</taxon>
        <taxon>Streptosporangiales</taxon>
        <taxon>Nocardiopsidaceae</taxon>
        <taxon>Streptomonospora</taxon>
    </lineage>
</organism>
<sequence length="99" mass="10099">MGTLSTISAAAPATSAEAVSRLCALLTAPGGPRLYPGALGPVAVLSAGSDLTVWCWGGFFRWSDDGGTRVTHPAADPEGAARRLGAERHSHGQRTRTAA</sequence>
<evidence type="ECO:0000256" key="1">
    <source>
        <dbReference type="SAM" id="MobiDB-lite"/>
    </source>
</evidence>
<gene>
    <name evidence="2" type="ORF">GCM10023224_29410</name>
</gene>
<feature type="compositionally biased region" description="Basic and acidic residues" evidence="1">
    <location>
        <begin position="79"/>
        <end position="90"/>
    </location>
</feature>
<name>A0ABP9GPT5_9ACTN</name>
<feature type="region of interest" description="Disordered" evidence="1">
    <location>
        <begin position="67"/>
        <end position="99"/>
    </location>
</feature>